<organism evidence="2 3">
    <name type="scientific">Datura stramonium</name>
    <name type="common">Jimsonweed</name>
    <name type="synonym">Common thornapple</name>
    <dbReference type="NCBI Taxonomy" id="4076"/>
    <lineage>
        <taxon>Eukaryota</taxon>
        <taxon>Viridiplantae</taxon>
        <taxon>Streptophyta</taxon>
        <taxon>Embryophyta</taxon>
        <taxon>Tracheophyta</taxon>
        <taxon>Spermatophyta</taxon>
        <taxon>Magnoliopsida</taxon>
        <taxon>eudicotyledons</taxon>
        <taxon>Gunneridae</taxon>
        <taxon>Pentapetalae</taxon>
        <taxon>asterids</taxon>
        <taxon>lamiids</taxon>
        <taxon>Solanales</taxon>
        <taxon>Solanaceae</taxon>
        <taxon>Solanoideae</taxon>
        <taxon>Datureae</taxon>
        <taxon>Datura</taxon>
    </lineage>
</organism>
<dbReference type="Proteomes" id="UP000823775">
    <property type="component" value="Unassembled WGS sequence"/>
</dbReference>
<gene>
    <name evidence="2" type="ORF">HAX54_041453</name>
</gene>
<keyword evidence="3" id="KW-1185">Reference proteome</keyword>
<evidence type="ECO:0000313" key="2">
    <source>
        <dbReference type="EMBL" id="MCE0482580.1"/>
    </source>
</evidence>
<evidence type="ECO:0000256" key="1">
    <source>
        <dbReference type="SAM" id="MobiDB-lite"/>
    </source>
</evidence>
<evidence type="ECO:0000313" key="3">
    <source>
        <dbReference type="Proteomes" id="UP000823775"/>
    </source>
</evidence>
<proteinExistence type="predicted"/>
<protein>
    <submittedName>
        <fullName evidence="2">Uncharacterized protein</fullName>
    </submittedName>
</protein>
<feature type="region of interest" description="Disordered" evidence="1">
    <location>
        <begin position="110"/>
        <end position="141"/>
    </location>
</feature>
<sequence>MYVIEYEMQFDEFSRHVSMIMSTEHEQVATRGLDFRVVLVVRSPEVGVFIVKVTLSTLRLAGPFRKRYSSRSGQSSSAGSSHQQILDRGFFEYGELGHFVRDCPRFRQQGQLIQSSRAPPSPARGGAQDSKDGPRGARVVS</sequence>
<comment type="caution">
    <text evidence="2">The sequence shown here is derived from an EMBL/GenBank/DDBJ whole genome shotgun (WGS) entry which is preliminary data.</text>
</comment>
<accession>A0ABS8VQL9</accession>
<name>A0ABS8VQL9_DATST</name>
<reference evidence="2 3" key="1">
    <citation type="journal article" date="2021" name="BMC Genomics">
        <title>Datura genome reveals duplications of psychoactive alkaloid biosynthetic genes and high mutation rate following tissue culture.</title>
        <authorList>
            <person name="Rajewski A."/>
            <person name="Carter-House D."/>
            <person name="Stajich J."/>
            <person name="Litt A."/>
        </authorList>
    </citation>
    <scope>NUCLEOTIDE SEQUENCE [LARGE SCALE GENOMIC DNA]</scope>
    <source>
        <strain evidence="2">AR-01</strain>
    </source>
</reference>
<dbReference type="EMBL" id="JACEIK010005986">
    <property type="protein sequence ID" value="MCE0482580.1"/>
    <property type="molecule type" value="Genomic_DNA"/>
</dbReference>